<feature type="coiled-coil region" evidence="1">
    <location>
        <begin position="447"/>
        <end position="481"/>
    </location>
</feature>
<sequence>MRLIELRLKNLNSLKGEWHIDFSDAAFTNEGIFAITGQTGAGKTTILDAVCLALYGETPRINSISKSSNEVMTRQTAECFAEVVIDLNGVQYRCRWGQRRAYNKSDGNLQDATHEIALIKPPAHDSDKTAGDEILESKLSRTKDKIVSLTRMDFQQFTRSILLAQGSFSAFLKAKADERADILEKITGTDIYATISTHVFEKKRAEEDILSKLQFGLEGLTLLTAEEEAAISEQLSGYQSAQSAKQRHYQDLGKQIHWLDTVAELEKNVRYYQDELTLATQAQTDFMPDAKRLMAANKALEMDSQYSQLIHNRDTVKRLQDERQKTNQQLPQQKQRLVQASSTLTAAVTRVQDATHELQTALPKIKKARELDADIAQHTYTLNNTQKNQQTLTTRTQSLRKEIACHTQELVQNKTQLTRVTQYLNDASALSGIDSDIADFKSHCSRLKALLQDNAALAKDNAHQQNQINQSRTNLDILQKQQEVKNTAKAAMQDELTALRKEQTALIQSQSLVDMRDEQEQIDYLNSQIEQMRAKRLQFNELSTQVAQINGVLPLLHNELAKISGTIADKESTIKDAKDKRQDKQTQLHLQQKVATLEDYIADLKDGHPCPLCGAREHPYSAKHPHLTQETESTQTQRQITALDATIADLDHALSELHINQAKKQIQFEQRQEQQILLGEQIQQLNADISQLITSALSKKDSPSTAALVQPLAQMDTNTVTLSLLDSTRDKLVTRREYLKSTLTHYEALNDALTTIRQTIEDIEKEQYTLARDIDEIEANIKFSSLTIENINKKSHDNFAVLKTLKNDILQLLSTYSASKYQSDSITAIRTLQHALQPLIASIETQTILSDGDAQAHIETLRQHHSALLQLKNQFNDKKEEEQTLKTERGRIEIQIETKQSQLDKNEDELNNLAQLVIENTEALEKSTVDREHVFTDKNPEAEETRLRTVLERATAEHITAQRQLDNTEHTLKQLQQTQQQLSEQLSDMATALDTQQRVFNAALIASDFADESEFVSARLPTAERHRLTEQQQQIIDRLKQAQSLLSKTRQSLLEKQAEPLTHKDKETLIEEQQQVQNERHRLLESIGAMSQQIKDNEEKKGSQQATLQAIAQQKETLQVWRQLNELIGSSSGKKYRTFAQGLTFDIMVKHANAQLHKMSDRYLLIRDDNSPLELNVIDNYQGGEIRSTKNLSGGEGFIISLALALGLSQMASQNIRVDSLFLDEGFGTLDEESLDIALDTLTSLQQEGKLIGVISHVQALKERILTQIRVDKLSGGFSQISGQGCRRVSS</sequence>
<protein>
    <submittedName>
        <fullName evidence="3">AAA family ATPase</fullName>
    </submittedName>
</protein>
<evidence type="ECO:0000313" key="4">
    <source>
        <dbReference type="Proteomes" id="UP001620234"/>
    </source>
</evidence>
<gene>
    <name evidence="3" type="ORF">ACI2I3_02525</name>
</gene>
<evidence type="ECO:0000256" key="1">
    <source>
        <dbReference type="SAM" id="Coils"/>
    </source>
</evidence>
<dbReference type="RefSeq" id="WP_230710104.1">
    <property type="nucleotide sequence ID" value="NZ_JBJDPD010000002.1"/>
</dbReference>
<feature type="coiled-coil region" evidence="1">
    <location>
        <begin position="746"/>
        <end position="794"/>
    </location>
</feature>
<feature type="coiled-coil region" evidence="1">
    <location>
        <begin position="951"/>
        <end position="992"/>
    </location>
</feature>
<organism evidence="3 4">
    <name type="scientific">Psychrobacter namhaensis</name>
    <dbReference type="NCBI Taxonomy" id="292734"/>
    <lineage>
        <taxon>Bacteria</taxon>
        <taxon>Pseudomonadati</taxon>
        <taxon>Pseudomonadota</taxon>
        <taxon>Gammaproteobacteria</taxon>
        <taxon>Moraxellales</taxon>
        <taxon>Moraxellaceae</taxon>
        <taxon>Psychrobacter</taxon>
    </lineage>
</organism>
<keyword evidence="4" id="KW-1185">Reference proteome</keyword>
<keyword evidence="1" id="KW-0175">Coiled coil</keyword>
<dbReference type="PANTHER" id="PTHR32114">
    <property type="entry name" value="ABC TRANSPORTER ABCH.3"/>
    <property type="match status" value="1"/>
</dbReference>
<evidence type="ECO:0000259" key="2">
    <source>
        <dbReference type="Pfam" id="PF13476"/>
    </source>
</evidence>
<dbReference type="PANTHER" id="PTHR32114:SF2">
    <property type="entry name" value="ABC TRANSPORTER ABCH.3"/>
    <property type="match status" value="1"/>
</dbReference>
<reference evidence="3 4" key="1">
    <citation type="submission" date="2024-11" db="EMBL/GenBank/DDBJ databases">
        <title>The Natural Products Discovery Center: Release of the First 8490 Sequenced Strains for Exploring Actinobacteria Biosynthetic Diversity.</title>
        <authorList>
            <person name="Kalkreuter E."/>
            <person name="Kautsar S.A."/>
            <person name="Yang D."/>
            <person name="Bader C.D."/>
            <person name="Teijaro C.N."/>
            <person name="Fluegel L."/>
            <person name="Davis C.M."/>
            <person name="Simpson J.R."/>
            <person name="Lauterbach L."/>
            <person name="Steele A.D."/>
            <person name="Gui C."/>
            <person name="Meng S."/>
            <person name="Li G."/>
            <person name="Viehrig K."/>
            <person name="Ye F."/>
            <person name="Su P."/>
            <person name="Kiefer A.F."/>
            <person name="Nichols A."/>
            <person name="Cepeda A.J."/>
            <person name="Yan W."/>
            <person name="Fan B."/>
            <person name="Jiang Y."/>
            <person name="Adhikari A."/>
            <person name="Zheng C.-J."/>
            <person name="Schuster L."/>
            <person name="Cowan T.M."/>
            <person name="Smanski M.J."/>
            <person name="Chevrette M.G."/>
            <person name="De Carvalho L.P.S."/>
            <person name="Shen B."/>
        </authorList>
    </citation>
    <scope>NUCLEOTIDE SEQUENCE [LARGE SCALE GENOMIC DNA]</scope>
    <source>
        <strain evidence="3 4">NPDC077433</strain>
    </source>
</reference>
<dbReference type="EMBL" id="JBJDPD010000002">
    <property type="protein sequence ID" value="MFK4000209.1"/>
    <property type="molecule type" value="Genomic_DNA"/>
</dbReference>
<dbReference type="Pfam" id="PF13476">
    <property type="entry name" value="AAA_23"/>
    <property type="match status" value="1"/>
</dbReference>
<feature type="domain" description="Rad50/SbcC-type AAA" evidence="2">
    <location>
        <begin position="5"/>
        <end position="211"/>
    </location>
</feature>
<accession>A0ABW8L5N9</accession>
<proteinExistence type="predicted"/>
<dbReference type="Gene3D" id="3.40.50.300">
    <property type="entry name" value="P-loop containing nucleotide triphosphate hydrolases"/>
    <property type="match status" value="2"/>
</dbReference>
<comment type="caution">
    <text evidence="3">The sequence shown here is derived from an EMBL/GenBank/DDBJ whole genome shotgun (WGS) entry which is preliminary data.</text>
</comment>
<evidence type="ECO:0000313" key="3">
    <source>
        <dbReference type="EMBL" id="MFK4000209.1"/>
    </source>
</evidence>
<dbReference type="Pfam" id="PF13558">
    <property type="entry name" value="SbcC_Walker_B"/>
    <property type="match status" value="1"/>
</dbReference>
<name>A0ABW8L5N9_9GAMM</name>
<feature type="coiled-coil region" evidence="1">
    <location>
        <begin position="861"/>
        <end position="926"/>
    </location>
</feature>
<dbReference type="Proteomes" id="UP001620234">
    <property type="component" value="Unassembled WGS sequence"/>
</dbReference>
<dbReference type="SUPFAM" id="SSF52540">
    <property type="entry name" value="P-loop containing nucleoside triphosphate hydrolases"/>
    <property type="match status" value="1"/>
</dbReference>
<feature type="coiled-coil region" evidence="1">
    <location>
        <begin position="1039"/>
        <end position="1086"/>
    </location>
</feature>
<dbReference type="InterPro" id="IPR038729">
    <property type="entry name" value="Rad50/SbcC_AAA"/>
</dbReference>
<dbReference type="InterPro" id="IPR027417">
    <property type="entry name" value="P-loop_NTPase"/>
</dbReference>